<keyword evidence="3" id="KW-1185">Reference proteome</keyword>
<dbReference type="AlphaFoldDB" id="A0A7W6WK78"/>
<reference evidence="1 3" key="1">
    <citation type="submission" date="2020-08" db="EMBL/GenBank/DDBJ databases">
        <title>Genome sequencing of Purple Non-Sulfur Bacteria from various extreme environments.</title>
        <authorList>
            <person name="Mayer M."/>
        </authorList>
    </citation>
    <scope>NUCLEOTIDE SEQUENCE [LARGE SCALE GENOMIC DNA]</scope>
    <source>
        <strain evidence="1 3">JA135</strain>
    </source>
</reference>
<sequence>RNRKDHGPENLAILRKLALNVLRRARPGISIRRKRKRCGWTNDFARTIIGQMR</sequence>
<evidence type="ECO:0008006" key="4">
    <source>
        <dbReference type="Google" id="ProtNLM"/>
    </source>
</evidence>
<evidence type="ECO:0000313" key="3">
    <source>
        <dbReference type="Proteomes" id="UP000555728"/>
    </source>
</evidence>
<comment type="caution">
    <text evidence="1">The sequence shown here is derived from an EMBL/GenBank/DDBJ whole genome shotgun (WGS) entry which is preliminary data.</text>
</comment>
<organism evidence="1 3">
    <name type="scientific">Roseospira goensis</name>
    <dbReference type="NCBI Taxonomy" id="391922"/>
    <lineage>
        <taxon>Bacteria</taxon>
        <taxon>Pseudomonadati</taxon>
        <taxon>Pseudomonadota</taxon>
        <taxon>Alphaproteobacteria</taxon>
        <taxon>Rhodospirillales</taxon>
        <taxon>Rhodospirillaceae</taxon>
        <taxon>Roseospira</taxon>
    </lineage>
</organism>
<gene>
    <name evidence="1" type="ORF">GGD88_001000</name>
    <name evidence="2" type="ORF">GGD88_003462</name>
</gene>
<name>A0A7W6WK78_9PROT</name>
<feature type="non-terminal residue" evidence="1">
    <location>
        <position position="1"/>
    </location>
</feature>
<evidence type="ECO:0000313" key="2">
    <source>
        <dbReference type="EMBL" id="MBB4287705.1"/>
    </source>
</evidence>
<dbReference type="Proteomes" id="UP000555728">
    <property type="component" value="Unassembled WGS sequence"/>
</dbReference>
<proteinExistence type="predicted"/>
<protein>
    <recommendedName>
        <fullName evidence="4">ISAs1 family transposase</fullName>
    </recommendedName>
</protein>
<dbReference type="EMBL" id="JACIGI010000048">
    <property type="protein sequence ID" value="MBB4287705.1"/>
    <property type="molecule type" value="Genomic_DNA"/>
</dbReference>
<dbReference type="EMBL" id="JACIGI010000006">
    <property type="protein sequence ID" value="MBB4285283.1"/>
    <property type="molecule type" value="Genomic_DNA"/>
</dbReference>
<accession>A0A7W6WK78</accession>
<evidence type="ECO:0000313" key="1">
    <source>
        <dbReference type="EMBL" id="MBB4285283.1"/>
    </source>
</evidence>